<keyword evidence="3" id="KW-1185">Reference proteome</keyword>
<evidence type="ECO:0000313" key="3">
    <source>
        <dbReference type="Proteomes" id="UP000321058"/>
    </source>
</evidence>
<name>A0A512NID5_9HYPH</name>
<feature type="region of interest" description="Disordered" evidence="1">
    <location>
        <begin position="37"/>
        <end position="83"/>
    </location>
</feature>
<dbReference type="AlphaFoldDB" id="A0A512NID5"/>
<comment type="caution">
    <text evidence="2">The sequence shown here is derived from an EMBL/GenBank/DDBJ whole genome shotgun (WGS) entry which is preliminary data.</text>
</comment>
<accession>A0A512NID5</accession>
<gene>
    <name evidence="2" type="ORF">RSO01_58800</name>
</gene>
<sequence length="552" mass="58215">MSNFGFDPIWRWLGSGPLPEDVPGFRVPSADVAPASVPGLHNWQPPATGAAPFAPDDTLAGKDAGPPPWWERPTEPGNVLEGESQSPWHWLRAPTDEVPGFRVKPDGSVRTGEQGGNVRLMAGAFAPIEPQAQPNEVASSNGMTSSDVGPAPSPRAPPSPFPAGSIALPASAGAGGAVDLATLIARAAPALADAVPALAGAGSAALSSLPFLFIPTNTQSETTDRNDGLRARVRPGQRTVEIERRVEKGLFSTSFGEKWETLPVEAWQHVGRDGSVNTVINHEQLNQALGRSTPAESKDGGTSAMAQSPKDGEPQQLPPSGTGSGAEEVNKPGIATPPATGSLAPTRIDAKVLEEAKQRDPEEERLLACRAVRAMPGQPAPPGHYDGPGGVETAVGIRVGPGFPAPKGGYDYSPDYLRHFNGYKGELELKNRIEKAVPYEQFVHYGNPAGDQGPDVLTIGPDGRFMEWDSRSRMATRRLGPGMASSASLNSKAAQDYVWNAIIARKVAPDAGVKALQELDDGNYNICTVGTGNAYDGYFESVRRHTPTGPRR</sequence>
<feature type="compositionally biased region" description="Polar residues" evidence="1">
    <location>
        <begin position="134"/>
        <end position="147"/>
    </location>
</feature>
<feature type="region of interest" description="Disordered" evidence="1">
    <location>
        <begin position="288"/>
        <end position="346"/>
    </location>
</feature>
<dbReference type="Proteomes" id="UP000321058">
    <property type="component" value="Unassembled WGS sequence"/>
</dbReference>
<evidence type="ECO:0000256" key="1">
    <source>
        <dbReference type="SAM" id="MobiDB-lite"/>
    </source>
</evidence>
<proteinExistence type="predicted"/>
<feature type="region of interest" description="Disordered" evidence="1">
    <location>
        <begin position="134"/>
        <end position="162"/>
    </location>
</feature>
<reference evidence="2 3" key="1">
    <citation type="submission" date="2019-07" db="EMBL/GenBank/DDBJ databases">
        <title>Whole genome shotgun sequence of Reyranella soli NBRC 108950.</title>
        <authorList>
            <person name="Hosoyama A."/>
            <person name="Uohara A."/>
            <person name="Ohji S."/>
            <person name="Ichikawa N."/>
        </authorList>
    </citation>
    <scope>NUCLEOTIDE SEQUENCE [LARGE SCALE GENOMIC DNA]</scope>
    <source>
        <strain evidence="2 3">NBRC 108950</strain>
    </source>
</reference>
<organism evidence="2 3">
    <name type="scientific">Reyranella soli</name>
    <dbReference type="NCBI Taxonomy" id="1230389"/>
    <lineage>
        <taxon>Bacteria</taxon>
        <taxon>Pseudomonadati</taxon>
        <taxon>Pseudomonadota</taxon>
        <taxon>Alphaproteobacteria</taxon>
        <taxon>Hyphomicrobiales</taxon>
        <taxon>Reyranellaceae</taxon>
        <taxon>Reyranella</taxon>
    </lineage>
</organism>
<protein>
    <submittedName>
        <fullName evidence="2">Uncharacterized protein</fullName>
    </submittedName>
</protein>
<dbReference type="EMBL" id="BKAJ01000108">
    <property type="protein sequence ID" value="GEP58714.1"/>
    <property type="molecule type" value="Genomic_DNA"/>
</dbReference>
<evidence type="ECO:0000313" key="2">
    <source>
        <dbReference type="EMBL" id="GEP58714.1"/>
    </source>
</evidence>
<feature type="compositionally biased region" description="Pro residues" evidence="1">
    <location>
        <begin position="151"/>
        <end position="161"/>
    </location>
</feature>